<dbReference type="Proteomes" id="UP000194435">
    <property type="component" value="Unassembled WGS sequence"/>
</dbReference>
<gene>
    <name evidence="1" type="ORF">BACERE00221_02903</name>
</gene>
<name>A0A9X8SG51_9BACI</name>
<evidence type="ECO:0000313" key="2">
    <source>
        <dbReference type="Proteomes" id="UP000194435"/>
    </source>
</evidence>
<dbReference type="AlphaFoldDB" id="A0A9X8SG51"/>
<organism evidence="1 2">
    <name type="scientific">Bacillus paranthracis</name>
    <dbReference type="NCBI Taxonomy" id="2026186"/>
    <lineage>
        <taxon>Bacteria</taxon>
        <taxon>Bacillati</taxon>
        <taxon>Bacillota</taxon>
        <taxon>Bacilli</taxon>
        <taxon>Bacillales</taxon>
        <taxon>Bacillaceae</taxon>
        <taxon>Bacillus</taxon>
        <taxon>Bacillus cereus group</taxon>
    </lineage>
</organism>
<evidence type="ECO:0000313" key="1">
    <source>
        <dbReference type="EMBL" id="SME14124.1"/>
    </source>
</evidence>
<accession>A0A9X8SG51</accession>
<dbReference type="EMBL" id="FWZC01000041">
    <property type="protein sequence ID" value="SME14124.1"/>
    <property type="molecule type" value="Genomic_DNA"/>
</dbReference>
<sequence>MVFNEEPISQQLARIISGQEGFVGGKCVATINQHKIKATILGKRFRITNSSSFKSRDNNTGRALCLGRVALLQKKSTDLLLQFLNKE</sequence>
<comment type="caution">
    <text evidence="1">The sequence shown here is derived from an EMBL/GenBank/DDBJ whole genome shotgun (WGS) entry which is preliminary data.</text>
</comment>
<protein>
    <submittedName>
        <fullName evidence="1">Uncharacterized protein</fullName>
    </submittedName>
</protein>
<proteinExistence type="predicted"/>
<reference evidence="1 2" key="1">
    <citation type="submission" date="2017-04" db="EMBL/GenBank/DDBJ databases">
        <authorList>
            <person name="Criscuolo A."/>
        </authorList>
    </citation>
    <scope>NUCLEOTIDE SEQUENCE [LARGE SCALE GENOMIC DNA]</scope>
    <source>
        <strain evidence="1">16-00221</strain>
    </source>
</reference>